<dbReference type="Gene3D" id="3.60.21.70">
    <property type="entry name" value="PhoD-like phosphatase"/>
    <property type="match status" value="1"/>
</dbReference>
<sequence length="636" mass="71296">MDLHNAPLADGAKLSPQDWEAIETASPEARDAAELASTVVAGPYLQLLSYEPTTFQWRGSVLVLLAVQGMPLMSLQATSSPNASQVPGRVLDTLENWTCWRFDLAVAATQQEQRWEYTLTLPPSFDNKLQADQKYSFVVPAQKQQWHWGFHSCNGLSSGVDPKMFGPELWADVLAVHKAKPLHLMVGGGDQIYNDGLWKVPSLRAWLSLPTGEAKYQAPFSPQMGEEVSHWLLQHYILHFSVRIFRDALACIPQVGIWDDHDIFDGWGSYPEKLQNCPVFQGVYDVSRRMYLMFQHHTTLALYRENGCFGPPNVFSLQRNLGAGVVLLMPDSRAERTKAQIMSPAAYQELFQRILNFPNSVKHLVIVTTVPLLYPKLPLAEGVLATIDAVPLLKKGMQKTGVGASILDKFGNADLLDDIVDHWDAKTHIDERNMFIQKLQGLSKEKEIRVTFISGDVHVGGIGRFYTHPKVRHLRNDYRFMTQVISSAIMNTPPPAAVTQLLQRTNRASLISPGTKEKMVKTFQADFPNSNKLLERRNWCEVSYMPPPPGNLTSSFNPFAKDDWGSLVFSLRAEDPKAKEQPPKAYDTIVPSYIKHAAGMRPAAMSLSRGGPRRWFRACLCRGNAPPSSTNQIKDF</sequence>
<feature type="domain" description="PhoD-like phosphatase" evidence="1">
    <location>
        <begin position="393"/>
        <end position="543"/>
    </location>
</feature>
<dbReference type="Proteomes" id="UP001489004">
    <property type="component" value="Unassembled WGS sequence"/>
</dbReference>
<evidence type="ECO:0000259" key="1">
    <source>
        <dbReference type="Pfam" id="PF19050"/>
    </source>
</evidence>
<evidence type="ECO:0000313" key="3">
    <source>
        <dbReference type="Proteomes" id="UP001489004"/>
    </source>
</evidence>
<feature type="domain" description="PhoD-like phosphatase" evidence="1">
    <location>
        <begin position="112"/>
        <end position="388"/>
    </location>
</feature>
<dbReference type="PANTHER" id="PTHR46689">
    <property type="entry name" value="MEMBRANE PROTEIN, PUTATIVE-RELATED"/>
    <property type="match status" value="1"/>
</dbReference>
<name>A0AAW1QBG2_9CHLO</name>
<dbReference type="EMBL" id="JALJOR010000004">
    <property type="protein sequence ID" value="KAK9817992.1"/>
    <property type="molecule type" value="Genomic_DNA"/>
</dbReference>
<organism evidence="2 3">
    <name type="scientific">[Myrmecia] bisecta</name>
    <dbReference type="NCBI Taxonomy" id="41462"/>
    <lineage>
        <taxon>Eukaryota</taxon>
        <taxon>Viridiplantae</taxon>
        <taxon>Chlorophyta</taxon>
        <taxon>core chlorophytes</taxon>
        <taxon>Trebouxiophyceae</taxon>
        <taxon>Trebouxiales</taxon>
        <taxon>Trebouxiaceae</taxon>
        <taxon>Myrmecia</taxon>
    </lineage>
</organism>
<reference evidence="2 3" key="1">
    <citation type="journal article" date="2024" name="Nat. Commun.">
        <title>Phylogenomics reveals the evolutionary origins of lichenization in chlorophyte algae.</title>
        <authorList>
            <person name="Puginier C."/>
            <person name="Libourel C."/>
            <person name="Otte J."/>
            <person name="Skaloud P."/>
            <person name="Haon M."/>
            <person name="Grisel S."/>
            <person name="Petersen M."/>
            <person name="Berrin J.G."/>
            <person name="Delaux P.M."/>
            <person name="Dal Grande F."/>
            <person name="Keller J."/>
        </authorList>
    </citation>
    <scope>NUCLEOTIDE SEQUENCE [LARGE SCALE GENOMIC DNA]</scope>
    <source>
        <strain evidence="2 3">SAG 2043</strain>
    </source>
</reference>
<protein>
    <recommendedName>
        <fullName evidence="1">PhoD-like phosphatase domain-containing protein</fullName>
    </recommendedName>
</protein>
<keyword evidence="3" id="KW-1185">Reference proteome</keyword>
<dbReference type="GO" id="GO:0016020">
    <property type="term" value="C:membrane"/>
    <property type="evidence" value="ECO:0007669"/>
    <property type="project" value="TreeGrafter"/>
</dbReference>
<dbReference type="InterPro" id="IPR043904">
    <property type="entry name" value="PhoD_2-like"/>
</dbReference>
<dbReference type="CDD" id="cd07389">
    <property type="entry name" value="MPP_PhoD"/>
    <property type="match status" value="1"/>
</dbReference>
<evidence type="ECO:0000313" key="2">
    <source>
        <dbReference type="EMBL" id="KAK9817992.1"/>
    </source>
</evidence>
<gene>
    <name evidence="2" type="ORF">WJX72_005420</name>
</gene>
<comment type="caution">
    <text evidence="2">The sequence shown here is derived from an EMBL/GenBank/DDBJ whole genome shotgun (WGS) entry which is preliminary data.</text>
</comment>
<dbReference type="AlphaFoldDB" id="A0AAW1QBG2"/>
<accession>A0AAW1QBG2</accession>
<dbReference type="InterPro" id="IPR038607">
    <property type="entry name" value="PhoD-like_sf"/>
</dbReference>
<dbReference type="Pfam" id="PF19050">
    <property type="entry name" value="PhoD_2"/>
    <property type="match status" value="2"/>
</dbReference>
<proteinExistence type="predicted"/>
<dbReference type="PANTHER" id="PTHR46689:SF1">
    <property type="entry name" value="PHOD-LIKE PHOSPHATASE DOMAIN-CONTAINING PROTEIN"/>
    <property type="match status" value="1"/>
</dbReference>
<dbReference type="InterPro" id="IPR018946">
    <property type="entry name" value="PhoD-like_MPP"/>
</dbReference>